<evidence type="ECO:0000313" key="2">
    <source>
        <dbReference type="Proteomes" id="UP000011083"/>
    </source>
</evidence>
<dbReference type="InterPro" id="IPR006597">
    <property type="entry name" value="Sel1-like"/>
</dbReference>
<name>L8HAC8_ACACF</name>
<dbReference type="Proteomes" id="UP000011083">
    <property type="component" value="Unassembled WGS sequence"/>
</dbReference>
<dbReference type="PANTHER" id="PTHR43628:SF1">
    <property type="entry name" value="CHITIN SYNTHASE REGULATORY FACTOR 2-RELATED"/>
    <property type="match status" value="1"/>
</dbReference>
<gene>
    <name evidence="1" type="ORF">ACA1_159780</name>
</gene>
<organism evidence="1 2">
    <name type="scientific">Acanthamoeba castellanii (strain ATCC 30010 / Neff)</name>
    <dbReference type="NCBI Taxonomy" id="1257118"/>
    <lineage>
        <taxon>Eukaryota</taxon>
        <taxon>Amoebozoa</taxon>
        <taxon>Discosea</taxon>
        <taxon>Longamoebia</taxon>
        <taxon>Centramoebida</taxon>
        <taxon>Acanthamoebidae</taxon>
        <taxon>Acanthamoeba</taxon>
    </lineage>
</organism>
<keyword evidence="2" id="KW-1185">Reference proteome</keyword>
<reference evidence="1 2" key="1">
    <citation type="journal article" date="2013" name="Genome Biol.">
        <title>Genome of Acanthamoeba castellanii highlights extensive lateral gene transfer and early evolution of tyrosine kinase signaling.</title>
        <authorList>
            <person name="Clarke M."/>
            <person name="Lohan A.J."/>
            <person name="Liu B."/>
            <person name="Lagkouvardos I."/>
            <person name="Roy S."/>
            <person name="Zafar N."/>
            <person name="Bertelli C."/>
            <person name="Schilde C."/>
            <person name="Kianianmomeni A."/>
            <person name="Burglin T.R."/>
            <person name="Frech C."/>
            <person name="Turcotte B."/>
            <person name="Kopec K.O."/>
            <person name="Synnott J.M."/>
            <person name="Choo C."/>
            <person name="Paponov I."/>
            <person name="Finkler A."/>
            <person name="Soon Heng Tan C."/>
            <person name="Hutchins A.P."/>
            <person name="Weinmeier T."/>
            <person name="Rattei T."/>
            <person name="Chu J.S."/>
            <person name="Gimenez G."/>
            <person name="Irimia M."/>
            <person name="Rigden D.J."/>
            <person name="Fitzpatrick D.A."/>
            <person name="Lorenzo-Morales J."/>
            <person name="Bateman A."/>
            <person name="Chiu C.H."/>
            <person name="Tang P."/>
            <person name="Hegemann P."/>
            <person name="Fromm H."/>
            <person name="Raoult D."/>
            <person name="Greub G."/>
            <person name="Miranda-Saavedra D."/>
            <person name="Chen N."/>
            <person name="Nash P."/>
            <person name="Ginger M.L."/>
            <person name="Horn M."/>
            <person name="Schaap P."/>
            <person name="Caler L."/>
            <person name="Loftus B."/>
        </authorList>
    </citation>
    <scope>NUCLEOTIDE SEQUENCE [LARGE SCALE GENOMIC DNA]</scope>
    <source>
        <strain evidence="1 2">Neff</strain>
    </source>
</reference>
<dbReference type="Gene3D" id="1.25.40.10">
    <property type="entry name" value="Tetratricopeptide repeat domain"/>
    <property type="match status" value="1"/>
</dbReference>
<protein>
    <submittedName>
        <fullName evidence="1">Sel1 repeatcontaining protein</fullName>
    </submittedName>
</protein>
<sequence length="175" mass="19064">MDKLTSLPNIGVANAQHALGKAYLDGLFGEKSLEKALALITRAADANYAPALNSLGALYESGRHGEAKNEKQAHEYYLAAAARGETVAMLNLACLYARGALGVPQDLTKAKTWASRSVENGNWAARSIMLGMANWRNSNGVPMDAQRMELAMWFMHKVFNDMAIYYIISPTLAIL</sequence>
<dbReference type="InterPro" id="IPR011990">
    <property type="entry name" value="TPR-like_helical_dom_sf"/>
</dbReference>
<dbReference type="RefSeq" id="XP_004348588.1">
    <property type="nucleotide sequence ID" value="XM_004348538.1"/>
</dbReference>
<dbReference type="KEGG" id="acan:ACA1_159780"/>
<proteinExistence type="predicted"/>
<evidence type="ECO:0000313" key="1">
    <source>
        <dbReference type="EMBL" id="ELR22130.1"/>
    </source>
</evidence>
<dbReference type="OMA" id="RMELAMW"/>
<dbReference type="EMBL" id="KB007890">
    <property type="protein sequence ID" value="ELR22130.1"/>
    <property type="molecule type" value="Genomic_DNA"/>
</dbReference>
<dbReference type="OrthoDB" id="272077at2759"/>
<dbReference type="Pfam" id="PF08238">
    <property type="entry name" value="Sel1"/>
    <property type="match status" value="3"/>
</dbReference>
<accession>L8HAC8</accession>
<dbReference type="AlphaFoldDB" id="L8HAC8"/>
<dbReference type="InterPro" id="IPR052945">
    <property type="entry name" value="Mitotic_Regulator"/>
</dbReference>
<dbReference type="SUPFAM" id="SSF81901">
    <property type="entry name" value="HCP-like"/>
    <property type="match status" value="1"/>
</dbReference>
<dbReference type="STRING" id="1257118.L8HAC8"/>
<dbReference type="SMART" id="SM00671">
    <property type="entry name" value="SEL1"/>
    <property type="match status" value="3"/>
</dbReference>
<dbReference type="VEuPathDB" id="AmoebaDB:ACA1_159780"/>
<dbReference type="GeneID" id="14923056"/>
<dbReference type="PANTHER" id="PTHR43628">
    <property type="entry name" value="ACTIVATOR OF C KINASE PROTEIN 1-RELATED"/>
    <property type="match status" value="1"/>
</dbReference>